<keyword evidence="2 3" id="KW-0812">Transmembrane</keyword>
<feature type="transmembrane region" description="Helical" evidence="2">
    <location>
        <begin position="699"/>
        <end position="728"/>
    </location>
</feature>
<feature type="compositionally biased region" description="Polar residues" evidence="1">
    <location>
        <begin position="241"/>
        <end position="254"/>
    </location>
</feature>
<protein>
    <submittedName>
        <fullName evidence="3">Transmembrane protein, putative</fullName>
    </submittedName>
</protein>
<feature type="compositionally biased region" description="Polar residues" evidence="1">
    <location>
        <begin position="359"/>
        <end position="368"/>
    </location>
</feature>
<feature type="compositionally biased region" description="Basic and acidic residues" evidence="1">
    <location>
        <begin position="489"/>
        <end position="498"/>
    </location>
</feature>
<feature type="compositionally biased region" description="Pro residues" evidence="1">
    <location>
        <begin position="64"/>
        <end position="77"/>
    </location>
</feature>
<evidence type="ECO:0000256" key="1">
    <source>
        <dbReference type="SAM" id="MobiDB-lite"/>
    </source>
</evidence>
<keyword evidence="4" id="KW-1185">Reference proteome</keyword>
<gene>
    <name evidence="3" type="ORF">BSAL_46240</name>
</gene>
<evidence type="ECO:0000313" key="4">
    <source>
        <dbReference type="Proteomes" id="UP000051952"/>
    </source>
</evidence>
<dbReference type="PANTHER" id="PTHR34553:SF4">
    <property type="entry name" value="G1_S-SPECIFIC CYCLIN-E PROTEIN"/>
    <property type="match status" value="1"/>
</dbReference>
<proteinExistence type="predicted"/>
<feature type="compositionally biased region" description="Low complexity" evidence="1">
    <location>
        <begin position="97"/>
        <end position="119"/>
    </location>
</feature>
<feature type="region of interest" description="Disordered" evidence="1">
    <location>
        <begin position="342"/>
        <end position="372"/>
    </location>
</feature>
<feature type="compositionally biased region" description="Polar residues" evidence="1">
    <location>
        <begin position="83"/>
        <end position="96"/>
    </location>
</feature>
<feature type="region of interest" description="Disordered" evidence="1">
    <location>
        <begin position="240"/>
        <end position="268"/>
    </location>
</feature>
<feature type="transmembrane region" description="Helical" evidence="2">
    <location>
        <begin position="806"/>
        <end position="822"/>
    </location>
</feature>
<sequence length="892" mass="98543">MCTSSFFIFRFDSLCVPRPSGSIESFQSIGCTSVNPSTYVLSFATPLSTFSSQRQFSTSIAARTPPPPAHIIFPPPAADRSPTARTLSGSIQQLQQTSASSNSDSAADPNAATSHSSSAPPAHWSIFYTGGTELLPAVTMHYLHLGAWCTVAGGLDYFLHRQLKRGEVMGHRVHWLHTARPRDRFVFLIDPVEAQEPKSIWGLIWKTIYGKPPAFAIARGRLLWRISEESSVRVWQRGLANATQQQPPSSNHGTPSTGPKPPPIAPPGVEAIEVLHSDITAMDYAPGITSNRLALETKVAAALWFPTAEQAYEYYGCLDKNPANRGKRSHDASMRDTVRSFRQTNRSGGGGGGGAPVVNSLTNASGLSDQHHRYRDGGEVIESFVALSRESTLSQDAHFQQPPSPHPSPSLDAVRNPTSIWGDIPQVDEDRDEASSGLPPALELPPSGAVVSDAPSSTSSSTRRRSSTTLLDVSALSAKQATPYGSPDLPHRSQNDSFDIDDRRAESAAAELLHSTATVQPTQTLKHYNTMVVVYTQDPSFNAVLRDVLMPEQGTFPYTASVQEQKRLLSMYEAGMPTWTIFFSRYGLPYRRWFRLVAVMLVNLWPLIALGVGLYDLYKHMPYLKEFLADTLTPLTGWMEHHFTLRISMLVTYLVTVSYSVLQALHSFGRSAIALTNFVFAPVLPVIQMFSLLKYPFLFVWTTITFVLGPVITLLSTLWLLFTTILAGPFRMMWYVFRTMGFVAGPSAAATTAVQQASYMVLWWRSWLDFWDKVARPIKNVAKACYDGIVHLGVSIARREASIRRWYFAKLSVITMLVELYVDVMRNNWLIFMSLPSWRGLGVSLSIVFWSVVVPCAVELWLINHRSSAGISLEELDALQCGVNEGIAAVSA</sequence>
<reference evidence="4" key="1">
    <citation type="submission" date="2015-09" db="EMBL/GenBank/DDBJ databases">
        <authorList>
            <consortium name="Pathogen Informatics"/>
        </authorList>
    </citation>
    <scope>NUCLEOTIDE SEQUENCE [LARGE SCALE GENOMIC DNA]</scope>
    <source>
        <strain evidence="4">Lake Konstanz</strain>
    </source>
</reference>
<dbReference type="PANTHER" id="PTHR34553">
    <property type="entry name" value="OS05G0597400 PROTEIN"/>
    <property type="match status" value="1"/>
</dbReference>
<evidence type="ECO:0000313" key="3">
    <source>
        <dbReference type="EMBL" id="CUG94049.1"/>
    </source>
</evidence>
<feature type="transmembrane region" description="Helical" evidence="2">
    <location>
        <begin position="842"/>
        <end position="863"/>
    </location>
</feature>
<feature type="transmembrane region" description="Helical" evidence="2">
    <location>
        <begin position="593"/>
        <end position="615"/>
    </location>
</feature>
<organism evidence="3 4">
    <name type="scientific">Bodo saltans</name>
    <name type="common">Flagellated protozoan</name>
    <dbReference type="NCBI Taxonomy" id="75058"/>
    <lineage>
        <taxon>Eukaryota</taxon>
        <taxon>Discoba</taxon>
        <taxon>Euglenozoa</taxon>
        <taxon>Kinetoplastea</taxon>
        <taxon>Metakinetoplastina</taxon>
        <taxon>Eubodonida</taxon>
        <taxon>Bodonidae</taxon>
        <taxon>Bodo</taxon>
    </lineage>
</organism>
<dbReference type="OMA" id="GWDYFSH"/>
<dbReference type="EMBL" id="CYKH01002219">
    <property type="protein sequence ID" value="CUG94049.1"/>
    <property type="molecule type" value="Genomic_DNA"/>
</dbReference>
<accession>A0A0S4JTZ2</accession>
<dbReference type="Proteomes" id="UP000051952">
    <property type="component" value="Unassembled WGS sequence"/>
</dbReference>
<dbReference type="OrthoDB" id="1915931at2759"/>
<keyword evidence="2" id="KW-1133">Transmembrane helix</keyword>
<dbReference type="AlphaFoldDB" id="A0A0S4JTZ2"/>
<evidence type="ECO:0000256" key="2">
    <source>
        <dbReference type="SAM" id="Phobius"/>
    </source>
</evidence>
<feature type="transmembrane region" description="Helical" evidence="2">
    <location>
        <begin position="674"/>
        <end position="693"/>
    </location>
</feature>
<name>A0A0S4JTZ2_BODSA</name>
<keyword evidence="2" id="KW-0472">Membrane</keyword>
<dbReference type="VEuPathDB" id="TriTrypDB:BSAL_46240"/>
<feature type="region of interest" description="Disordered" evidence="1">
    <location>
        <begin position="392"/>
        <end position="498"/>
    </location>
</feature>
<feature type="region of interest" description="Disordered" evidence="1">
    <location>
        <begin position="62"/>
        <end position="119"/>
    </location>
</feature>